<dbReference type="SUPFAM" id="SSF74653">
    <property type="entry name" value="TolA/TonB C-terminal domain"/>
    <property type="match status" value="1"/>
</dbReference>
<dbReference type="AlphaFoldDB" id="A0A519BGZ4"/>
<dbReference type="InterPro" id="IPR006260">
    <property type="entry name" value="TonB/TolA_C"/>
</dbReference>
<reference evidence="13 14" key="1">
    <citation type="journal article" date="2019" name="ISME J.">
        <title>Insights into ecological role of a new deltaproteobacterial order Candidatus Acidulodesulfobacterales by metagenomics and metatranscriptomics.</title>
        <authorList>
            <person name="Tan S."/>
            <person name="Liu J."/>
            <person name="Fang Y."/>
            <person name="Hedlund B.P."/>
            <person name="Lian Z.H."/>
            <person name="Huang L.Y."/>
            <person name="Li J.T."/>
            <person name="Huang L.N."/>
            <person name="Li W.J."/>
            <person name="Jiang H.C."/>
            <person name="Dong H.L."/>
            <person name="Shu W.S."/>
        </authorList>
    </citation>
    <scope>NUCLEOTIDE SEQUENCE [LARGE SCALE GENOMIC DNA]</scope>
    <source>
        <strain evidence="13">AP2</strain>
    </source>
</reference>
<feature type="domain" description="TonB C-terminal" evidence="12">
    <location>
        <begin position="194"/>
        <end position="290"/>
    </location>
</feature>
<evidence type="ECO:0000256" key="7">
    <source>
        <dbReference type="ARBA" id="ARBA00022927"/>
    </source>
</evidence>
<proteinExistence type="inferred from homology"/>
<dbReference type="PROSITE" id="PS52015">
    <property type="entry name" value="TONB_CTD"/>
    <property type="match status" value="1"/>
</dbReference>
<keyword evidence="7" id="KW-0653">Protein transport</keyword>
<evidence type="ECO:0000256" key="1">
    <source>
        <dbReference type="ARBA" id="ARBA00004383"/>
    </source>
</evidence>
<evidence type="ECO:0000256" key="2">
    <source>
        <dbReference type="ARBA" id="ARBA00006555"/>
    </source>
</evidence>
<dbReference type="PANTHER" id="PTHR33446">
    <property type="entry name" value="PROTEIN TONB-RELATED"/>
    <property type="match status" value="1"/>
</dbReference>
<dbReference type="GO" id="GO:0098797">
    <property type="term" value="C:plasma membrane protein complex"/>
    <property type="evidence" value="ECO:0007669"/>
    <property type="project" value="TreeGrafter"/>
</dbReference>
<dbReference type="NCBIfam" id="TIGR01352">
    <property type="entry name" value="tonB_Cterm"/>
    <property type="match status" value="1"/>
</dbReference>
<comment type="similarity">
    <text evidence="2">Belongs to the TonB family.</text>
</comment>
<evidence type="ECO:0000256" key="6">
    <source>
        <dbReference type="ARBA" id="ARBA00022692"/>
    </source>
</evidence>
<protein>
    <submittedName>
        <fullName evidence="13">Energy transducer TonB</fullName>
    </submittedName>
</protein>
<evidence type="ECO:0000256" key="10">
    <source>
        <dbReference type="SAM" id="MobiDB-lite"/>
    </source>
</evidence>
<feature type="compositionally biased region" description="Low complexity" evidence="10">
    <location>
        <begin position="156"/>
        <end position="175"/>
    </location>
</feature>
<keyword evidence="3" id="KW-0813">Transport</keyword>
<keyword evidence="6 11" id="KW-0812">Transmembrane</keyword>
<dbReference type="InterPro" id="IPR037682">
    <property type="entry name" value="TonB_C"/>
</dbReference>
<organism evidence="13 14">
    <name type="scientific">Acididesulfobacter guangdongensis</name>
    <dbReference type="NCBI Taxonomy" id="2597225"/>
    <lineage>
        <taxon>Bacteria</taxon>
        <taxon>Deltaproteobacteria</taxon>
        <taxon>Candidatus Acidulodesulfobacterales</taxon>
        <taxon>Candidatus Acididesulfobacter</taxon>
    </lineage>
</organism>
<dbReference type="Gene3D" id="3.30.1150.10">
    <property type="match status" value="1"/>
</dbReference>
<evidence type="ECO:0000256" key="11">
    <source>
        <dbReference type="SAM" id="Phobius"/>
    </source>
</evidence>
<dbReference type="GO" id="GO:0055085">
    <property type="term" value="P:transmembrane transport"/>
    <property type="evidence" value="ECO:0007669"/>
    <property type="project" value="InterPro"/>
</dbReference>
<evidence type="ECO:0000256" key="9">
    <source>
        <dbReference type="ARBA" id="ARBA00023136"/>
    </source>
</evidence>
<name>A0A519BGZ4_ACIG2</name>
<dbReference type="PANTHER" id="PTHR33446:SF2">
    <property type="entry name" value="PROTEIN TONB"/>
    <property type="match status" value="1"/>
</dbReference>
<dbReference type="EMBL" id="SGBC01000002">
    <property type="protein sequence ID" value="RZD16522.1"/>
    <property type="molecule type" value="Genomic_DNA"/>
</dbReference>
<evidence type="ECO:0000256" key="5">
    <source>
        <dbReference type="ARBA" id="ARBA00022519"/>
    </source>
</evidence>
<comment type="subcellular location">
    <subcellularLocation>
        <location evidence="1">Cell inner membrane</location>
        <topology evidence="1">Single-pass membrane protein</topology>
        <orientation evidence="1">Periplasmic side</orientation>
    </subcellularLocation>
</comment>
<comment type="caution">
    <text evidence="13">The sequence shown here is derived from an EMBL/GenBank/DDBJ whole genome shotgun (WGS) entry which is preliminary data.</text>
</comment>
<keyword evidence="9 11" id="KW-0472">Membrane</keyword>
<dbReference type="GO" id="GO:0015031">
    <property type="term" value="P:protein transport"/>
    <property type="evidence" value="ECO:0007669"/>
    <property type="project" value="UniProtKB-KW"/>
</dbReference>
<evidence type="ECO:0000256" key="8">
    <source>
        <dbReference type="ARBA" id="ARBA00022989"/>
    </source>
</evidence>
<dbReference type="Proteomes" id="UP000316562">
    <property type="component" value="Unassembled WGS sequence"/>
</dbReference>
<dbReference type="GO" id="GO:0031992">
    <property type="term" value="F:energy transducer activity"/>
    <property type="evidence" value="ECO:0007669"/>
    <property type="project" value="TreeGrafter"/>
</dbReference>
<evidence type="ECO:0000256" key="4">
    <source>
        <dbReference type="ARBA" id="ARBA00022475"/>
    </source>
</evidence>
<feature type="region of interest" description="Disordered" evidence="10">
    <location>
        <begin position="154"/>
        <end position="175"/>
    </location>
</feature>
<evidence type="ECO:0000313" key="13">
    <source>
        <dbReference type="EMBL" id="RZD16522.1"/>
    </source>
</evidence>
<evidence type="ECO:0000256" key="3">
    <source>
        <dbReference type="ARBA" id="ARBA00022448"/>
    </source>
</evidence>
<keyword evidence="8 11" id="KW-1133">Transmembrane helix</keyword>
<feature type="transmembrane region" description="Helical" evidence="11">
    <location>
        <begin position="6"/>
        <end position="26"/>
    </location>
</feature>
<dbReference type="Pfam" id="PF03544">
    <property type="entry name" value="TonB_C"/>
    <property type="match status" value="1"/>
</dbReference>
<gene>
    <name evidence="13" type="ORF">EVJ46_05775</name>
</gene>
<evidence type="ECO:0000313" key="14">
    <source>
        <dbReference type="Proteomes" id="UP000316562"/>
    </source>
</evidence>
<keyword evidence="5" id="KW-0997">Cell inner membrane</keyword>
<accession>A0A519BGZ4</accession>
<sequence length="290" mass="33181">MKNNKVLTYALIISILIHTLAILYILNLSQAKKKKKHLYTKPIIVQPYNFIKNYLKNAPKPKLATTIAHNALKNTRLNAPASSGMPVPAEHYAYQPKHISTANLSHHLNKSYKQHRYISHRHFSNAPIFSNNKPAAKPNNRLSMNKIFPMNKDFFNSTTPQSTNNNQNSSYNNPSSGIKSATVNLNTTTIKYASYLLHVKEKIENVWEYPTKAERQGIQGVLIIEFSINQNGTIYNVKVLRSSGQKMLDKAAVNAILNAARYNSFPHYWTIKRLNIIGTFIYRLNNFYLY</sequence>
<evidence type="ECO:0000259" key="12">
    <source>
        <dbReference type="PROSITE" id="PS52015"/>
    </source>
</evidence>
<keyword evidence="4" id="KW-1003">Cell membrane</keyword>
<dbReference type="InterPro" id="IPR051045">
    <property type="entry name" value="TonB-dependent_transducer"/>
</dbReference>